<reference evidence="1 2" key="1">
    <citation type="submission" date="2024-01" db="EMBL/GenBank/DDBJ databases">
        <title>A draft genome for a cacao thread blight-causing isolate of Paramarasmius palmivorus.</title>
        <authorList>
            <person name="Baruah I.K."/>
            <person name="Bukari Y."/>
            <person name="Amoako-Attah I."/>
            <person name="Meinhardt L.W."/>
            <person name="Bailey B.A."/>
            <person name="Cohen S.P."/>
        </authorList>
    </citation>
    <scope>NUCLEOTIDE SEQUENCE [LARGE SCALE GENOMIC DNA]</scope>
    <source>
        <strain evidence="1 2">GH-12</strain>
    </source>
</reference>
<comment type="caution">
    <text evidence="1">The sequence shown here is derived from an EMBL/GenBank/DDBJ whole genome shotgun (WGS) entry which is preliminary data.</text>
</comment>
<gene>
    <name evidence="1" type="ORF">VNI00_000077</name>
</gene>
<organism evidence="1 2">
    <name type="scientific">Paramarasmius palmivorus</name>
    <dbReference type="NCBI Taxonomy" id="297713"/>
    <lineage>
        <taxon>Eukaryota</taxon>
        <taxon>Fungi</taxon>
        <taxon>Dikarya</taxon>
        <taxon>Basidiomycota</taxon>
        <taxon>Agaricomycotina</taxon>
        <taxon>Agaricomycetes</taxon>
        <taxon>Agaricomycetidae</taxon>
        <taxon>Agaricales</taxon>
        <taxon>Marasmiineae</taxon>
        <taxon>Marasmiaceae</taxon>
        <taxon>Paramarasmius</taxon>
    </lineage>
</organism>
<dbReference type="AlphaFoldDB" id="A0AAW0EEN8"/>
<proteinExistence type="predicted"/>
<dbReference type="InterPro" id="IPR041078">
    <property type="entry name" value="Plavaka"/>
</dbReference>
<dbReference type="Pfam" id="PF18759">
    <property type="entry name" value="Plavaka"/>
    <property type="match status" value="1"/>
</dbReference>
<sequence length="462" mass="52761">MYCAIILGADKTTVSVATGHVEYHPLYLTIGNLRNAARRGHHNGVIPIGFLAIPKGGRQYDDSNKFRIFKKQLYHESIAAILRPLKDAMEKPVIKMCPDGYYRRVIYDLGAFIADYPEQVLLLGIVQGWCFRCTARGDNLDGPGGPRTRKWVCTVLQEYGGDGTVLWDNFGIDDDVLPFTHQFPQADIHEMLTPDILHQIVKGCFKDMLVEWIWDYLAETEDKQRVKEIMDEIDRRLSLTPAFPGLRHFPEGRRFKQWTGDDSKALMKILLPAVEPFVPPELTACLGAFLDFCYLVRQNEFTEDTMTKIQAAIDRFHFLRQIFVTHNVHKHFSILRMHAMSHYPALILEFGAPNGVCSSITESRHITAVKKPWRRSSRFNALSQMLLTNQRQDKMAAKRMELVARGLLPPAWRAVDRFEEGKEDEGGIDDIRMLGVVDLAKKRGTMTILLQVTDQGLTKIFV</sequence>
<dbReference type="EMBL" id="JAYKXP010000001">
    <property type="protein sequence ID" value="KAK7062589.1"/>
    <property type="molecule type" value="Genomic_DNA"/>
</dbReference>
<accession>A0AAW0EEN8</accession>
<protein>
    <submittedName>
        <fullName evidence="1">Uncharacterized protein</fullName>
    </submittedName>
</protein>
<name>A0AAW0EEN8_9AGAR</name>
<dbReference type="Proteomes" id="UP001383192">
    <property type="component" value="Unassembled WGS sequence"/>
</dbReference>
<evidence type="ECO:0000313" key="1">
    <source>
        <dbReference type="EMBL" id="KAK7062589.1"/>
    </source>
</evidence>
<evidence type="ECO:0000313" key="2">
    <source>
        <dbReference type="Proteomes" id="UP001383192"/>
    </source>
</evidence>
<keyword evidence="2" id="KW-1185">Reference proteome</keyword>